<keyword evidence="6 11" id="KW-0808">Transferase</keyword>
<accession>A0A1Q8RU36</accession>
<dbReference type="Proteomes" id="UP000186583">
    <property type="component" value="Unassembled WGS sequence"/>
</dbReference>
<evidence type="ECO:0000256" key="7">
    <source>
        <dbReference type="ARBA" id="ARBA00022898"/>
    </source>
</evidence>
<dbReference type="GO" id="GO:0009074">
    <property type="term" value="P:aromatic amino acid family catabolic process"/>
    <property type="evidence" value="ECO:0007669"/>
    <property type="project" value="TreeGrafter"/>
</dbReference>
<dbReference type="Pfam" id="PF00155">
    <property type="entry name" value="Aminotran_1_2"/>
    <property type="match status" value="1"/>
</dbReference>
<dbReference type="OrthoDB" id="691673at2759"/>
<dbReference type="GO" id="GO:0008793">
    <property type="term" value="F:aromatic-amino-acid transaminase activity"/>
    <property type="evidence" value="ECO:0007669"/>
    <property type="project" value="TreeGrafter"/>
</dbReference>
<dbReference type="GO" id="GO:0006571">
    <property type="term" value="P:tyrosine biosynthetic process"/>
    <property type="evidence" value="ECO:0007669"/>
    <property type="project" value="TreeGrafter"/>
</dbReference>
<comment type="caution">
    <text evidence="11">The sequence shown here is derived from an EMBL/GenBank/DDBJ whole genome shotgun (WGS) entry which is preliminary data.</text>
</comment>
<dbReference type="AlphaFoldDB" id="A0A1Q8RU36"/>
<dbReference type="EMBL" id="MPGH01000088">
    <property type="protein sequence ID" value="OLN87896.1"/>
    <property type="molecule type" value="Genomic_DNA"/>
</dbReference>
<dbReference type="InterPro" id="IPR015421">
    <property type="entry name" value="PyrdxlP-dep_Trfase_major"/>
</dbReference>
<dbReference type="Gene3D" id="3.40.640.10">
    <property type="entry name" value="Type I PLP-dependent aspartate aminotransferase-like (Major domain)"/>
    <property type="match status" value="1"/>
</dbReference>
<comment type="subcellular location">
    <subcellularLocation>
        <location evidence="2">Cytoplasm</location>
    </subcellularLocation>
</comment>
<dbReference type="InterPro" id="IPR004839">
    <property type="entry name" value="Aminotransferase_I/II_large"/>
</dbReference>
<comment type="cofactor">
    <cofactor evidence="1">
        <name>pyridoxal 5'-phosphate</name>
        <dbReference type="ChEBI" id="CHEBI:597326"/>
    </cofactor>
</comment>
<evidence type="ECO:0000256" key="8">
    <source>
        <dbReference type="ARBA" id="ARBA00051993"/>
    </source>
</evidence>
<evidence type="ECO:0000256" key="3">
    <source>
        <dbReference type="ARBA" id="ARBA00007441"/>
    </source>
</evidence>
<proteinExistence type="inferred from homology"/>
<evidence type="ECO:0000256" key="5">
    <source>
        <dbReference type="ARBA" id="ARBA00022576"/>
    </source>
</evidence>
<comment type="similarity">
    <text evidence="3">Belongs to the class-I pyridoxal-phosphate-dependent aminotransferase family.</text>
</comment>
<keyword evidence="4" id="KW-0963">Cytoplasm</keyword>
<dbReference type="InterPro" id="IPR050859">
    <property type="entry name" value="Class-I_PLP-dep_aminotransf"/>
</dbReference>
<reference evidence="11 12" key="1">
    <citation type="submission" date="2016-11" db="EMBL/GenBank/DDBJ databases">
        <title>Draft Genome Assembly of Colletotrichum chlorophyti a pathogen of herbaceous plants.</title>
        <authorList>
            <person name="Gan P."/>
            <person name="Narusaka M."/>
            <person name="Tsushima A."/>
            <person name="Narusaka Y."/>
            <person name="Takano Y."/>
            <person name="Shirasu K."/>
        </authorList>
    </citation>
    <scope>NUCLEOTIDE SEQUENCE [LARGE SCALE GENOMIC DNA]</scope>
    <source>
        <strain evidence="11 12">NTL11</strain>
    </source>
</reference>
<evidence type="ECO:0000256" key="4">
    <source>
        <dbReference type="ARBA" id="ARBA00022490"/>
    </source>
</evidence>
<evidence type="ECO:0000256" key="1">
    <source>
        <dbReference type="ARBA" id="ARBA00001933"/>
    </source>
</evidence>
<feature type="domain" description="Aminotransferase class I/classII large" evidence="10">
    <location>
        <begin position="245"/>
        <end position="584"/>
    </location>
</feature>
<evidence type="ECO:0000256" key="6">
    <source>
        <dbReference type="ARBA" id="ARBA00022679"/>
    </source>
</evidence>
<dbReference type="GO" id="GO:0030170">
    <property type="term" value="F:pyridoxal phosphate binding"/>
    <property type="evidence" value="ECO:0007669"/>
    <property type="project" value="InterPro"/>
</dbReference>
<organism evidence="11 12">
    <name type="scientific">Colletotrichum chlorophyti</name>
    <dbReference type="NCBI Taxonomy" id="708187"/>
    <lineage>
        <taxon>Eukaryota</taxon>
        <taxon>Fungi</taxon>
        <taxon>Dikarya</taxon>
        <taxon>Ascomycota</taxon>
        <taxon>Pezizomycotina</taxon>
        <taxon>Sordariomycetes</taxon>
        <taxon>Hypocreomycetidae</taxon>
        <taxon>Glomerellales</taxon>
        <taxon>Glomerellaceae</taxon>
        <taxon>Colletotrichum</taxon>
    </lineage>
</organism>
<evidence type="ECO:0000313" key="11">
    <source>
        <dbReference type="EMBL" id="OLN87896.1"/>
    </source>
</evidence>
<sequence length="595" mass="65985">MYSRAACRGLNGSLPRTTCSLSNRPRSQLTDLRFRNIGAAPLAWASEIQQPFHSKPGDRSVADAVPVEREAVFEKRQKPSPFDGVRERRAKAGKLIAGVAAASDSDMFKAPSVGKPKAKRWDNHLSAESLSRHPCSLKQAARHLKRPGLISLGGGLPSSEYFPFAELSVRVPTAPHFSETETISSGQTLTIGKYDTRDPAKPSAEYDLSIALNYTQSTGSAQMMRFVTEHTELVYNPPYADWHSCQTVGSTAALEQTLRMFCDKDRLDSVLTEEYSFATALETITPLGVKAVGVPVDDEGLLPDAMDRILSTWDPAAREGRRKPHLLYTVPSGQNPTGATQSAARRRAIYAVAQTHDIYIIEDEPYYFLQMQPYTGAGAPSAPPPASVEEFLGTLIPSLLSMDTDGRVLRMDSFSKVLVPGSRLGWITASAQVVERFVRHAEVANQGPSGFSQVAVWKLLDETWGHEGYLQWLINLRMEYTKRRDWLLAACEQHLPRDIVSWTPPAAGMFLWLKVDHSRHPDAASRPLLEIEQEIFDSCIDKGVLCARGSWFRTEQDTPLKDLFFRATFASASERDMDTAIQRLGAAIRESFRLA</sequence>
<evidence type="ECO:0000313" key="12">
    <source>
        <dbReference type="Proteomes" id="UP000186583"/>
    </source>
</evidence>
<evidence type="ECO:0000259" key="10">
    <source>
        <dbReference type="Pfam" id="PF00155"/>
    </source>
</evidence>
<keyword evidence="7" id="KW-0663">Pyridoxal phosphate</keyword>
<evidence type="ECO:0000256" key="2">
    <source>
        <dbReference type="ARBA" id="ARBA00004496"/>
    </source>
</evidence>
<dbReference type="GO" id="GO:0019878">
    <property type="term" value="P:lysine biosynthetic process via aminoadipic acid"/>
    <property type="evidence" value="ECO:0007669"/>
    <property type="project" value="TreeGrafter"/>
</dbReference>
<keyword evidence="12" id="KW-1185">Reference proteome</keyword>
<dbReference type="GO" id="GO:0047536">
    <property type="term" value="F:2-aminoadipate transaminase activity"/>
    <property type="evidence" value="ECO:0007669"/>
    <property type="project" value="TreeGrafter"/>
</dbReference>
<name>A0A1Q8RU36_9PEZI</name>
<dbReference type="PANTHER" id="PTHR42790:SF21">
    <property type="entry name" value="AROMATIC_AMINOADIPATE AMINOTRANSFERASE 1"/>
    <property type="match status" value="1"/>
</dbReference>
<gene>
    <name evidence="11" type="ORF">CCHL11_00318</name>
</gene>
<evidence type="ECO:0000256" key="9">
    <source>
        <dbReference type="ARBA" id="ARBA00067014"/>
    </source>
</evidence>
<comment type="catalytic activity">
    <reaction evidence="8">
        <text>an aromatic L-alpha-amino acid + 2-oxoglutarate = an aromatic oxo-acid + L-glutamate</text>
        <dbReference type="Rhea" id="RHEA:17533"/>
        <dbReference type="ChEBI" id="CHEBI:16810"/>
        <dbReference type="ChEBI" id="CHEBI:29985"/>
        <dbReference type="ChEBI" id="CHEBI:73309"/>
        <dbReference type="ChEBI" id="CHEBI:84824"/>
        <dbReference type="EC" id="2.6.1.57"/>
    </reaction>
</comment>
<dbReference type="FunFam" id="3.40.640.10:FF:000074">
    <property type="entry name" value="Aromatic amino acid aminotransferase"/>
    <property type="match status" value="1"/>
</dbReference>
<dbReference type="PANTHER" id="PTHR42790">
    <property type="entry name" value="AMINOTRANSFERASE"/>
    <property type="match status" value="1"/>
</dbReference>
<dbReference type="GO" id="GO:0005737">
    <property type="term" value="C:cytoplasm"/>
    <property type="evidence" value="ECO:0007669"/>
    <property type="project" value="UniProtKB-SubCell"/>
</dbReference>
<dbReference type="CDD" id="cd00609">
    <property type="entry name" value="AAT_like"/>
    <property type="match status" value="1"/>
</dbReference>
<keyword evidence="5 11" id="KW-0032">Aminotransferase</keyword>
<dbReference type="SUPFAM" id="SSF53383">
    <property type="entry name" value="PLP-dependent transferases"/>
    <property type="match status" value="1"/>
</dbReference>
<dbReference type="EC" id="2.6.1.57" evidence="9"/>
<dbReference type="STRING" id="708187.A0A1Q8RU36"/>
<protein>
    <recommendedName>
        <fullName evidence="9">aromatic-amino-acid transaminase</fullName>
        <ecNumber evidence="9">2.6.1.57</ecNumber>
    </recommendedName>
</protein>
<dbReference type="InterPro" id="IPR015424">
    <property type="entry name" value="PyrdxlP-dep_Trfase"/>
</dbReference>